<dbReference type="PROSITE" id="PS51257">
    <property type="entry name" value="PROKAR_LIPOPROTEIN"/>
    <property type="match status" value="1"/>
</dbReference>
<gene>
    <name evidence="1" type="ORF">K8V79_04855</name>
</gene>
<evidence type="ECO:0000313" key="1">
    <source>
        <dbReference type="EMBL" id="HJF27562.1"/>
    </source>
</evidence>
<evidence type="ECO:0000313" key="2">
    <source>
        <dbReference type="Proteomes" id="UP000787156"/>
    </source>
</evidence>
<protein>
    <submittedName>
        <fullName evidence="1">Uncharacterized protein</fullName>
    </submittedName>
</protein>
<reference evidence="1" key="1">
    <citation type="journal article" date="2021" name="PeerJ">
        <title>Extensive microbial diversity within the chicken gut microbiome revealed by metagenomics and culture.</title>
        <authorList>
            <person name="Gilroy R."/>
            <person name="Ravi A."/>
            <person name="Getino M."/>
            <person name="Pursley I."/>
            <person name="Horton D.L."/>
            <person name="Alikhan N.F."/>
            <person name="Baker D."/>
            <person name="Gharbi K."/>
            <person name="Hall N."/>
            <person name="Watson M."/>
            <person name="Adriaenssens E.M."/>
            <person name="Foster-Nyarko E."/>
            <person name="Jarju S."/>
            <person name="Secka A."/>
            <person name="Antonio M."/>
            <person name="Oren A."/>
            <person name="Chaudhuri R.R."/>
            <person name="La Ragione R."/>
            <person name="Hildebrand F."/>
            <person name="Pallen M.J."/>
        </authorList>
    </citation>
    <scope>NUCLEOTIDE SEQUENCE</scope>
    <source>
        <strain evidence="1">CHK135-1449</strain>
    </source>
</reference>
<name>A0A9D2US66_ACILW</name>
<accession>A0A9D2US66</accession>
<comment type="caution">
    <text evidence="1">The sequence shown here is derived from an EMBL/GenBank/DDBJ whole genome shotgun (WGS) entry which is preliminary data.</text>
</comment>
<dbReference type="EMBL" id="DYWX01000048">
    <property type="protein sequence ID" value="HJF27562.1"/>
    <property type="molecule type" value="Genomic_DNA"/>
</dbReference>
<dbReference type="Proteomes" id="UP000787156">
    <property type="component" value="Unassembled WGS sequence"/>
</dbReference>
<sequence>MKARLMSLALVVGLTACTAEQQPEDRVNPVQYQVKTAAELQQRFNTLNAQLAQDFQQFKKVESIAFSHQLPLDVNNLQTLNQHPVSRTALKSSKLAYCDMMNAYFAEMYRLGHYNLDLVHAIQLPNAKGEDLKKNFSDSDQFYSFILDRYSTYRQVQQTMNYGCNLKAALSV</sequence>
<dbReference type="AlphaFoldDB" id="A0A9D2US66"/>
<proteinExistence type="predicted"/>
<reference evidence="1" key="2">
    <citation type="submission" date="2021-09" db="EMBL/GenBank/DDBJ databases">
        <authorList>
            <person name="Gilroy R."/>
        </authorList>
    </citation>
    <scope>NUCLEOTIDE SEQUENCE</scope>
    <source>
        <strain evidence="1">CHK135-1449</strain>
    </source>
</reference>
<organism evidence="1 2">
    <name type="scientific">Acinetobacter lwoffii</name>
    <dbReference type="NCBI Taxonomy" id="28090"/>
    <lineage>
        <taxon>Bacteria</taxon>
        <taxon>Pseudomonadati</taxon>
        <taxon>Pseudomonadota</taxon>
        <taxon>Gammaproteobacteria</taxon>
        <taxon>Moraxellales</taxon>
        <taxon>Moraxellaceae</taxon>
        <taxon>Acinetobacter</taxon>
    </lineage>
</organism>